<dbReference type="SUPFAM" id="SSF69000">
    <property type="entry name" value="FAD-dependent thiol oxidase"/>
    <property type="match status" value="1"/>
</dbReference>
<dbReference type="PROSITE" id="PS51324">
    <property type="entry name" value="ERV_ALR"/>
    <property type="match status" value="1"/>
</dbReference>
<dbReference type="GO" id="GO:0016971">
    <property type="term" value="F:flavin-dependent sulfhydryl oxidase activity"/>
    <property type="evidence" value="ECO:0007669"/>
    <property type="project" value="InterPro"/>
</dbReference>
<feature type="domain" description="ERV/ALR sulfhydryl oxidase" evidence="7">
    <location>
        <begin position="6"/>
        <end position="62"/>
    </location>
</feature>
<dbReference type="InterPro" id="IPR017905">
    <property type="entry name" value="ERV/ALR_sulphydryl_oxidase"/>
</dbReference>
<evidence type="ECO:0000256" key="1">
    <source>
        <dbReference type="ARBA" id="ARBA00001974"/>
    </source>
</evidence>
<dbReference type="InterPro" id="IPR036774">
    <property type="entry name" value="ERV/ALR_sulphydryl_oxid_sf"/>
</dbReference>
<keyword evidence="9" id="KW-1185">Reference proteome</keyword>
<evidence type="ECO:0000256" key="5">
    <source>
        <dbReference type="ARBA" id="ARBA00023157"/>
    </source>
</evidence>
<dbReference type="PANTHER" id="PTHR12645">
    <property type="entry name" value="ALR/ERV"/>
    <property type="match status" value="1"/>
</dbReference>
<evidence type="ECO:0000256" key="2">
    <source>
        <dbReference type="ARBA" id="ARBA00022630"/>
    </source>
</evidence>
<dbReference type="EC" id="1.8.3.2" evidence="6"/>
<keyword evidence="2 6" id="KW-0285">Flavoprotein</keyword>
<evidence type="ECO:0000313" key="9">
    <source>
        <dbReference type="Proteomes" id="UP001211065"/>
    </source>
</evidence>
<dbReference type="Pfam" id="PF04777">
    <property type="entry name" value="Evr1_Alr"/>
    <property type="match status" value="1"/>
</dbReference>
<evidence type="ECO:0000259" key="7">
    <source>
        <dbReference type="PROSITE" id="PS51324"/>
    </source>
</evidence>
<dbReference type="EMBL" id="JADGJW010000139">
    <property type="protein sequence ID" value="KAJ3223213.1"/>
    <property type="molecule type" value="Genomic_DNA"/>
</dbReference>
<gene>
    <name evidence="8" type="ORF">HK099_001401</name>
</gene>
<evidence type="ECO:0000313" key="8">
    <source>
        <dbReference type="EMBL" id="KAJ3223213.1"/>
    </source>
</evidence>
<sequence length="62" mass="7463">MSEMTNATLKQELGRAGWRLLHVMAQKFPFYPTFEEQEKLEQFIYMFASLYPCGDWYELVFT</sequence>
<dbReference type="InterPro" id="IPR039799">
    <property type="entry name" value="ALR/ERV"/>
</dbReference>
<evidence type="ECO:0000256" key="4">
    <source>
        <dbReference type="ARBA" id="ARBA00023002"/>
    </source>
</evidence>
<comment type="cofactor">
    <cofactor evidence="1 6">
        <name>FAD</name>
        <dbReference type="ChEBI" id="CHEBI:57692"/>
    </cofactor>
</comment>
<dbReference type="Gene3D" id="1.20.120.310">
    <property type="entry name" value="ERV/ALR sulfhydryl oxidase domain"/>
    <property type="match status" value="1"/>
</dbReference>
<dbReference type="GO" id="GO:0050660">
    <property type="term" value="F:flavin adenine dinucleotide binding"/>
    <property type="evidence" value="ECO:0007669"/>
    <property type="project" value="TreeGrafter"/>
</dbReference>
<reference evidence="8" key="1">
    <citation type="submission" date="2020-05" db="EMBL/GenBank/DDBJ databases">
        <title>Phylogenomic resolution of chytrid fungi.</title>
        <authorList>
            <person name="Stajich J.E."/>
            <person name="Amses K."/>
            <person name="Simmons R."/>
            <person name="Seto K."/>
            <person name="Myers J."/>
            <person name="Bonds A."/>
            <person name="Quandt C.A."/>
            <person name="Barry K."/>
            <person name="Liu P."/>
            <person name="Grigoriev I."/>
            <person name="Longcore J.E."/>
            <person name="James T.Y."/>
        </authorList>
    </citation>
    <scope>NUCLEOTIDE SEQUENCE</scope>
    <source>
        <strain evidence="8">JEL0476</strain>
    </source>
</reference>
<keyword evidence="3 6" id="KW-0274">FAD</keyword>
<evidence type="ECO:0000256" key="6">
    <source>
        <dbReference type="RuleBase" id="RU371123"/>
    </source>
</evidence>
<accession>A0AAD5Y1V1</accession>
<dbReference type="PANTHER" id="PTHR12645:SF1">
    <property type="entry name" value="FAD-LINKED SULFHYDRYL OXIDASE ERV2"/>
    <property type="match status" value="1"/>
</dbReference>
<comment type="catalytic activity">
    <reaction evidence="6">
        <text>2 R'C(R)SH + O2 = R'C(R)S-S(R)CR' + H2O2</text>
        <dbReference type="Rhea" id="RHEA:17357"/>
        <dbReference type="ChEBI" id="CHEBI:15379"/>
        <dbReference type="ChEBI" id="CHEBI:16240"/>
        <dbReference type="ChEBI" id="CHEBI:16520"/>
        <dbReference type="ChEBI" id="CHEBI:17412"/>
        <dbReference type="EC" id="1.8.3.2"/>
    </reaction>
</comment>
<dbReference type="AlphaFoldDB" id="A0AAD5Y1V1"/>
<proteinExistence type="predicted"/>
<evidence type="ECO:0000256" key="3">
    <source>
        <dbReference type="ARBA" id="ARBA00022827"/>
    </source>
</evidence>
<keyword evidence="4 6" id="KW-0560">Oxidoreductase</keyword>
<comment type="caution">
    <text evidence="8">The sequence shown here is derived from an EMBL/GenBank/DDBJ whole genome shotgun (WGS) entry which is preliminary data.</text>
</comment>
<name>A0AAD5Y1V1_9FUNG</name>
<protein>
    <recommendedName>
        <fullName evidence="6">Sulfhydryl oxidase</fullName>
        <ecNumber evidence="6">1.8.3.2</ecNumber>
    </recommendedName>
</protein>
<dbReference type="GO" id="GO:0005739">
    <property type="term" value="C:mitochondrion"/>
    <property type="evidence" value="ECO:0007669"/>
    <property type="project" value="TreeGrafter"/>
</dbReference>
<keyword evidence="5" id="KW-1015">Disulfide bond</keyword>
<dbReference type="Proteomes" id="UP001211065">
    <property type="component" value="Unassembled WGS sequence"/>
</dbReference>
<organism evidence="8 9">
    <name type="scientific">Clydaea vesicula</name>
    <dbReference type="NCBI Taxonomy" id="447962"/>
    <lineage>
        <taxon>Eukaryota</taxon>
        <taxon>Fungi</taxon>
        <taxon>Fungi incertae sedis</taxon>
        <taxon>Chytridiomycota</taxon>
        <taxon>Chytridiomycota incertae sedis</taxon>
        <taxon>Chytridiomycetes</taxon>
        <taxon>Lobulomycetales</taxon>
        <taxon>Lobulomycetaceae</taxon>
        <taxon>Clydaea</taxon>
    </lineage>
</organism>